<organism evidence="1 2">
    <name type="scientific">Vibrio panuliri</name>
    <dbReference type="NCBI Taxonomy" id="1381081"/>
    <lineage>
        <taxon>Bacteria</taxon>
        <taxon>Pseudomonadati</taxon>
        <taxon>Pseudomonadota</taxon>
        <taxon>Gammaproteobacteria</taxon>
        <taxon>Vibrionales</taxon>
        <taxon>Vibrionaceae</taxon>
        <taxon>Vibrio</taxon>
    </lineage>
</organism>
<evidence type="ECO:0000313" key="1">
    <source>
        <dbReference type="EMBL" id="OLQ92330.1"/>
    </source>
</evidence>
<evidence type="ECO:0000313" key="2">
    <source>
        <dbReference type="Proteomes" id="UP000186313"/>
    </source>
</evidence>
<sequence length="176" mass="19953">MISLQQALEQIGATQLTVLDFSSTTWQLFEKNNAKLFAKIQQVKPETDVHHHLLGVLTKAHIEVLSQIEADKDSVRAMNSTFKQELGESHAAKLQYQDGQLLLLITHIWIYLQGYLAMDFSLANDHAENSATMLVSIQGGNAEQLRSEFMASFYLARGQKTQFTNPILCWLKKIFQ</sequence>
<dbReference type="STRING" id="1381081.BIY22_16075"/>
<dbReference type="Proteomes" id="UP000186313">
    <property type="component" value="Unassembled WGS sequence"/>
</dbReference>
<proteinExistence type="predicted"/>
<comment type="caution">
    <text evidence="1">The sequence shown here is derived from an EMBL/GenBank/DDBJ whole genome shotgun (WGS) entry which is preliminary data.</text>
</comment>
<name>A0A1Q9HNG2_9VIBR</name>
<dbReference type="RefSeq" id="WP_075706493.1">
    <property type="nucleotide sequence ID" value="NZ_MJMJ01000004.1"/>
</dbReference>
<accession>A0A1Q9HNG2</accession>
<dbReference type="AlphaFoldDB" id="A0A1Q9HNG2"/>
<dbReference type="OrthoDB" id="5824383at2"/>
<dbReference type="EMBL" id="MJMJ01000004">
    <property type="protein sequence ID" value="OLQ92330.1"/>
    <property type="molecule type" value="Genomic_DNA"/>
</dbReference>
<reference evidence="1 2" key="1">
    <citation type="submission" date="2016-09" db="EMBL/GenBank/DDBJ databases">
        <title>Genomic Taxonomy of the Vibrionaceae.</title>
        <authorList>
            <person name="Gonzalez-Castillo A."/>
            <person name="Gomez-Gil B."/>
            <person name="Enciso-Ibarra K."/>
        </authorList>
    </citation>
    <scope>NUCLEOTIDE SEQUENCE [LARGE SCALE GENOMIC DNA]</scope>
    <source>
        <strain evidence="1 2">CAIM 703</strain>
    </source>
</reference>
<gene>
    <name evidence="1" type="ORF">BIY22_16075</name>
</gene>
<protein>
    <submittedName>
        <fullName evidence="1">Uncharacterized protein</fullName>
    </submittedName>
</protein>